<protein>
    <submittedName>
        <fullName evidence="3">Uncharacterized SAM-binding protein YcdF (DUF218 family)</fullName>
    </submittedName>
</protein>
<dbReference type="RefSeq" id="WP_133474917.1">
    <property type="nucleotide sequence ID" value="NZ_SNWP01000011.1"/>
</dbReference>
<feature type="transmembrane region" description="Helical" evidence="1">
    <location>
        <begin position="6"/>
        <end position="26"/>
    </location>
</feature>
<dbReference type="Proteomes" id="UP000295741">
    <property type="component" value="Unassembled WGS sequence"/>
</dbReference>
<dbReference type="Pfam" id="PF02698">
    <property type="entry name" value="DUF218"/>
    <property type="match status" value="1"/>
</dbReference>
<name>A0A4R6IWG1_9BACT</name>
<dbReference type="CDD" id="cd06259">
    <property type="entry name" value="YdcF-like"/>
    <property type="match status" value="1"/>
</dbReference>
<evidence type="ECO:0000256" key="1">
    <source>
        <dbReference type="SAM" id="Phobius"/>
    </source>
</evidence>
<keyword evidence="4" id="KW-1185">Reference proteome</keyword>
<evidence type="ECO:0000313" key="3">
    <source>
        <dbReference type="EMBL" id="TDO27049.1"/>
    </source>
</evidence>
<dbReference type="AlphaFoldDB" id="A0A4R6IWG1"/>
<evidence type="ECO:0000313" key="4">
    <source>
        <dbReference type="Proteomes" id="UP000295741"/>
    </source>
</evidence>
<dbReference type="InterPro" id="IPR014729">
    <property type="entry name" value="Rossmann-like_a/b/a_fold"/>
</dbReference>
<gene>
    <name evidence="3" type="ORF">BC659_2366</name>
</gene>
<keyword evidence="1" id="KW-0472">Membrane</keyword>
<dbReference type="OrthoDB" id="9782395at2"/>
<comment type="caution">
    <text evidence="3">The sequence shown here is derived from an EMBL/GenBank/DDBJ whole genome shotgun (WGS) entry which is preliminary data.</text>
</comment>
<organism evidence="3 4">
    <name type="scientific">Sediminibacterium goheungense</name>
    <dbReference type="NCBI Taxonomy" id="1086393"/>
    <lineage>
        <taxon>Bacteria</taxon>
        <taxon>Pseudomonadati</taxon>
        <taxon>Bacteroidota</taxon>
        <taxon>Chitinophagia</taxon>
        <taxon>Chitinophagales</taxon>
        <taxon>Chitinophagaceae</taxon>
        <taxon>Sediminibacterium</taxon>
    </lineage>
</organism>
<keyword evidence="1" id="KW-1133">Transmembrane helix</keyword>
<reference evidence="3 4" key="1">
    <citation type="submission" date="2019-03" db="EMBL/GenBank/DDBJ databases">
        <title>Genomic Encyclopedia of Archaeal and Bacterial Type Strains, Phase II (KMG-II): from individual species to whole genera.</title>
        <authorList>
            <person name="Goeker M."/>
        </authorList>
    </citation>
    <scope>NUCLEOTIDE SEQUENCE [LARGE SCALE GENOMIC DNA]</scope>
    <source>
        <strain evidence="3 4">DSM 28323</strain>
    </source>
</reference>
<dbReference type="InterPro" id="IPR003848">
    <property type="entry name" value="DUF218"/>
</dbReference>
<feature type="transmembrane region" description="Helical" evidence="1">
    <location>
        <begin position="38"/>
        <end position="55"/>
    </location>
</feature>
<dbReference type="PANTHER" id="PTHR30336:SF4">
    <property type="entry name" value="ENVELOPE BIOGENESIS FACTOR ELYC"/>
    <property type="match status" value="1"/>
</dbReference>
<accession>A0A4R6IWG1</accession>
<evidence type="ECO:0000259" key="2">
    <source>
        <dbReference type="Pfam" id="PF02698"/>
    </source>
</evidence>
<dbReference type="GO" id="GO:0000270">
    <property type="term" value="P:peptidoglycan metabolic process"/>
    <property type="evidence" value="ECO:0007669"/>
    <property type="project" value="TreeGrafter"/>
</dbReference>
<dbReference type="GO" id="GO:0043164">
    <property type="term" value="P:Gram-negative-bacterium-type cell wall biogenesis"/>
    <property type="evidence" value="ECO:0007669"/>
    <property type="project" value="TreeGrafter"/>
</dbReference>
<dbReference type="EMBL" id="SNWP01000011">
    <property type="protein sequence ID" value="TDO27049.1"/>
    <property type="molecule type" value="Genomic_DNA"/>
</dbReference>
<dbReference type="InterPro" id="IPR051599">
    <property type="entry name" value="Cell_Envelope_Assoc"/>
</dbReference>
<feature type="domain" description="DUF218" evidence="2">
    <location>
        <begin position="97"/>
        <end position="242"/>
    </location>
</feature>
<proteinExistence type="predicted"/>
<dbReference type="PANTHER" id="PTHR30336">
    <property type="entry name" value="INNER MEMBRANE PROTEIN, PROBABLE PERMEASE"/>
    <property type="match status" value="1"/>
</dbReference>
<sequence length="252" mass="29020">MFFILSKLLLFLLVPFTWIMGLLVWICFTKSPRLKRRLAILTICIAIVFTNPWLYKKVNLAWQTPKRNLLPLEQYETGILLTGMVQFDKYNEGYFGSTADRFIQTAALYHSGKIKKILVTGGSGSLFRTYLSEAEYLKKAFIANAVPEKDIIIEPLSRNTYENAIFSKKIIDSLQLKPPFLLITSALHMPRSNAVFRKAGIVFVSYPTDYKVIEEDFTFYNTLFPDPILLKNWSVFLKEIIGLMTYKLTGKV</sequence>
<keyword evidence="1" id="KW-0812">Transmembrane</keyword>
<dbReference type="Gene3D" id="3.40.50.620">
    <property type="entry name" value="HUPs"/>
    <property type="match status" value="1"/>
</dbReference>
<dbReference type="GO" id="GO:0005886">
    <property type="term" value="C:plasma membrane"/>
    <property type="evidence" value="ECO:0007669"/>
    <property type="project" value="TreeGrafter"/>
</dbReference>